<feature type="transmembrane region" description="Helical" evidence="2">
    <location>
        <begin position="763"/>
        <end position="786"/>
    </location>
</feature>
<feature type="compositionally biased region" description="Low complexity" evidence="1">
    <location>
        <begin position="92"/>
        <end position="106"/>
    </location>
</feature>
<name>A0AA39CM12_9EURO</name>
<feature type="region of interest" description="Disordered" evidence="1">
    <location>
        <begin position="248"/>
        <end position="292"/>
    </location>
</feature>
<dbReference type="Proteomes" id="UP001172673">
    <property type="component" value="Unassembled WGS sequence"/>
</dbReference>
<feature type="region of interest" description="Disordered" evidence="1">
    <location>
        <begin position="136"/>
        <end position="159"/>
    </location>
</feature>
<reference evidence="4" key="1">
    <citation type="submission" date="2022-10" db="EMBL/GenBank/DDBJ databases">
        <title>Culturing micro-colonial fungi from biological soil crusts in the Mojave desert and describing Neophaeococcomyces mojavensis, and introducing the new genera and species Taxawa tesnikishii.</title>
        <authorList>
            <person name="Kurbessoian T."/>
            <person name="Stajich J.E."/>
        </authorList>
    </citation>
    <scope>NUCLEOTIDE SEQUENCE</scope>
    <source>
        <strain evidence="4">TK_41</strain>
    </source>
</reference>
<evidence type="ECO:0000256" key="3">
    <source>
        <dbReference type="SAM" id="SignalP"/>
    </source>
</evidence>
<feature type="signal peptide" evidence="3">
    <location>
        <begin position="1"/>
        <end position="19"/>
    </location>
</feature>
<feature type="compositionally biased region" description="Gly residues" evidence="1">
    <location>
        <begin position="359"/>
        <end position="389"/>
    </location>
</feature>
<proteinExistence type="predicted"/>
<organism evidence="4 5">
    <name type="scientific">Cladophialophora chaetospira</name>
    <dbReference type="NCBI Taxonomy" id="386627"/>
    <lineage>
        <taxon>Eukaryota</taxon>
        <taxon>Fungi</taxon>
        <taxon>Dikarya</taxon>
        <taxon>Ascomycota</taxon>
        <taxon>Pezizomycotina</taxon>
        <taxon>Eurotiomycetes</taxon>
        <taxon>Chaetothyriomycetidae</taxon>
        <taxon>Chaetothyriales</taxon>
        <taxon>Herpotrichiellaceae</taxon>
        <taxon>Cladophialophora</taxon>
    </lineage>
</organism>
<keyword evidence="2" id="KW-0472">Membrane</keyword>
<feature type="chain" id="PRO_5041375581" evidence="3">
    <location>
        <begin position="20"/>
        <end position="787"/>
    </location>
</feature>
<evidence type="ECO:0000313" key="5">
    <source>
        <dbReference type="Proteomes" id="UP001172673"/>
    </source>
</evidence>
<feature type="compositionally biased region" description="Low complexity" evidence="1">
    <location>
        <begin position="64"/>
        <end position="79"/>
    </location>
</feature>
<sequence length="787" mass="77858">MHTLWPLVLLAAGLSDALGLDLGVKVYKKAPLRFLRRDVPYTNGTLSQLYGNSTLSSTTSTLASSSSISTTSSTTSSSTVPDLSNFAPPISPSSTTISSTTSTSLPTSTSSVILVTSSPITTSFWSSTTRAALDTGSWTNTSTPATSTTSTSTTSPKLPSFTGSFTNSSTSVDSNVTTPSATCTGSVTYYGSVPPTVYVTVTEGFDVTVTASNVSVSDTATLITPLPACSQTVMPFFNTLQSDASEVASSFGPSKAPQILTATSPFEAPPPAPPGNSPNIATNPGAPEATSTNVYSSVDYTSTVVVTKKTPVTVVAPPTTSPDVNFNFPTQTPKPSPPSGGGNNGDGGGNGGDNNNAGGNSGNGGGSNNGGGSSGNGGGNGGSSAGTNGGQTSNGNVNTLAPIAPTPNVFPSISNLGPSGGSLVVNTGTPTTLGIGNIIASIINSPFAPPSPVTRFPAGAVPLTTTIGSVPIVVLSSNSIAIGSQTFAIPNLVPTTVQVSGVDYTLEPSQIVAPSATITLVQPHRQEVITPVPTATITTTVGDLTLTIGPTAAIISGTTYRIGSGAPATTVNVHGTSVSIGAGGVGLPSTTVAPGGVTGSPFVVYTTEGLTFTVGSTVAIIGGTTYRIGSNAPDVTRTIGPDHVTVTFGPGGVGLASTTLAPGASPFVIVTAEGLTFSVDGTEAVISGTTYRIGSNAPQVTASVGSGHSSVSFGPGGVGLRSTTILPTTGSSRPSHSAETGSRVTSATAAATQTTAAEGGASVHAYVAISGLIGWSLFVMHVLWFVL</sequence>
<dbReference type="AlphaFoldDB" id="A0AA39CM12"/>
<feature type="region of interest" description="Disordered" evidence="1">
    <location>
        <begin position="314"/>
        <end position="401"/>
    </location>
</feature>
<dbReference type="EMBL" id="JAPDRK010000004">
    <property type="protein sequence ID" value="KAJ9613235.1"/>
    <property type="molecule type" value="Genomic_DNA"/>
</dbReference>
<feature type="compositionally biased region" description="Low complexity" evidence="1">
    <location>
        <begin position="137"/>
        <end position="159"/>
    </location>
</feature>
<feature type="region of interest" description="Disordered" evidence="1">
    <location>
        <begin position="64"/>
        <end position="106"/>
    </location>
</feature>
<keyword evidence="3" id="KW-0732">Signal</keyword>
<feature type="compositionally biased region" description="Gly residues" evidence="1">
    <location>
        <begin position="339"/>
        <end position="352"/>
    </location>
</feature>
<gene>
    <name evidence="4" type="ORF">H2200_003177</name>
</gene>
<keyword evidence="5" id="KW-1185">Reference proteome</keyword>
<protein>
    <submittedName>
        <fullName evidence="4">Uncharacterized protein</fullName>
    </submittedName>
</protein>
<feature type="compositionally biased region" description="Pro residues" evidence="1">
    <location>
        <begin position="267"/>
        <end position="276"/>
    </location>
</feature>
<comment type="caution">
    <text evidence="4">The sequence shown here is derived from an EMBL/GenBank/DDBJ whole genome shotgun (WGS) entry which is preliminary data.</text>
</comment>
<evidence type="ECO:0000256" key="2">
    <source>
        <dbReference type="SAM" id="Phobius"/>
    </source>
</evidence>
<keyword evidence="2" id="KW-1133">Transmembrane helix</keyword>
<evidence type="ECO:0000313" key="4">
    <source>
        <dbReference type="EMBL" id="KAJ9613235.1"/>
    </source>
</evidence>
<accession>A0AA39CM12</accession>
<feature type="compositionally biased region" description="Low complexity" evidence="1">
    <location>
        <begin position="314"/>
        <end position="324"/>
    </location>
</feature>
<keyword evidence="2" id="KW-0812">Transmembrane</keyword>
<evidence type="ECO:0000256" key="1">
    <source>
        <dbReference type="SAM" id="MobiDB-lite"/>
    </source>
</evidence>